<dbReference type="InterPro" id="IPR002048">
    <property type="entry name" value="EF_hand_dom"/>
</dbReference>
<sequence>MFAVAVKVEGMISDVAMSRADYDHDGKLSFTDFEKAVRDENLLLEAFGPCLPDIKPKKIL</sequence>
<name>A0A3L8SXY3_CHLGU</name>
<evidence type="ECO:0000313" key="5">
    <source>
        <dbReference type="Proteomes" id="UP000276834"/>
    </source>
</evidence>
<reference evidence="4 5" key="1">
    <citation type="journal article" date="2018" name="Proc. R. Soc. B">
        <title>A non-coding region near Follistatin controls head colour polymorphism in the Gouldian finch.</title>
        <authorList>
            <person name="Toomey M.B."/>
            <person name="Marques C.I."/>
            <person name="Andrade P."/>
            <person name="Araujo P.M."/>
            <person name="Sabatino S."/>
            <person name="Gazda M.A."/>
            <person name="Afonso S."/>
            <person name="Lopes R.J."/>
            <person name="Corbo J.C."/>
            <person name="Carneiro M."/>
        </authorList>
    </citation>
    <scope>NUCLEOTIDE SEQUENCE [LARGE SCALE GENOMIC DNA]</scope>
    <source>
        <strain evidence="4">Red01</strain>
        <tissue evidence="4">Muscle</tissue>
    </source>
</reference>
<dbReference type="PROSITE" id="PS00018">
    <property type="entry name" value="EF_HAND_1"/>
    <property type="match status" value="1"/>
</dbReference>
<feature type="domain" description="EF-hand" evidence="3">
    <location>
        <begin position="8"/>
        <end position="43"/>
    </location>
</feature>
<evidence type="ECO:0000313" key="4">
    <source>
        <dbReference type="EMBL" id="RLW11361.1"/>
    </source>
</evidence>
<keyword evidence="1" id="KW-0479">Metal-binding</keyword>
<protein>
    <recommendedName>
        <fullName evidence="3">EF-hand domain-containing protein</fullName>
    </recommendedName>
</protein>
<dbReference type="Proteomes" id="UP000276834">
    <property type="component" value="Unassembled WGS sequence"/>
</dbReference>
<proteinExistence type="predicted"/>
<evidence type="ECO:0000256" key="1">
    <source>
        <dbReference type="ARBA" id="ARBA00022723"/>
    </source>
</evidence>
<keyword evidence="2" id="KW-0106">Calcium</keyword>
<evidence type="ECO:0000259" key="3">
    <source>
        <dbReference type="PROSITE" id="PS50222"/>
    </source>
</evidence>
<dbReference type="OrthoDB" id="191686at2759"/>
<dbReference type="PROSITE" id="PS50222">
    <property type="entry name" value="EF_HAND_2"/>
    <property type="match status" value="1"/>
</dbReference>
<dbReference type="EMBL" id="QUSF01000003">
    <property type="protein sequence ID" value="RLW11361.1"/>
    <property type="molecule type" value="Genomic_DNA"/>
</dbReference>
<evidence type="ECO:0000256" key="2">
    <source>
        <dbReference type="ARBA" id="ARBA00022837"/>
    </source>
</evidence>
<dbReference type="SUPFAM" id="SSF47473">
    <property type="entry name" value="EF-hand"/>
    <property type="match status" value="1"/>
</dbReference>
<gene>
    <name evidence="4" type="ORF">DV515_00001517</name>
</gene>
<accession>A0A3L8SXY3</accession>
<dbReference type="InterPro" id="IPR018247">
    <property type="entry name" value="EF_Hand_1_Ca_BS"/>
</dbReference>
<comment type="caution">
    <text evidence="4">The sequence shown here is derived from an EMBL/GenBank/DDBJ whole genome shotgun (WGS) entry which is preliminary data.</text>
</comment>
<dbReference type="InterPro" id="IPR011992">
    <property type="entry name" value="EF-hand-dom_pair"/>
</dbReference>
<dbReference type="GO" id="GO:0005509">
    <property type="term" value="F:calcium ion binding"/>
    <property type="evidence" value="ECO:0007669"/>
    <property type="project" value="InterPro"/>
</dbReference>
<organism evidence="4 5">
    <name type="scientific">Chloebia gouldiae</name>
    <name type="common">Gouldian finch</name>
    <name type="synonym">Erythrura gouldiae</name>
    <dbReference type="NCBI Taxonomy" id="44316"/>
    <lineage>
        <taxon>Eukaryota</taxon>
        <taxon>Metazoa</taxon>
        <taxon>Chordata</taxon>
        <taxon>Craniata</taxon>
        <taxon>Vertebrata</taxon>
        <taxon>Euteleostomi</taxon>
        <taxon>Archelosauria</taxon>
        <taxon>Archosauria</taxon>
        <taxon>Dinosauria</taxon>
        <taxon>Saurischia</taxon>
        <taxon>Theropoda</taxon>
        <taxon>Coelurosauria</taxon>
        <taxon>Aves</taxon>
        <taxon>Neognathae</taxon>
        <taxon>Neoaves</taxon>
        <taxon>Telluraves</taxon>
        <taxon>Australaves</taxon>
        <taxon>Passeriformes</taxon>
        <taxon>Passeroidea</taxon>
        <taxon>Passeridae</taxon>
        <taxon>Chloebia</taxon>
    </lineage>
</organism>
<dbReference type="STRING" id="44316.ENSEGOP00005003016"/>
<keyword evidence="5" id="KW-1185">Reference proteome</keyword>
<dbReference type="AlphaFoldDB" id="A0A3L8SXY3"/>